<keyword evidence="5" id="KW-0032">Aminotransferase</keyword>
<accession>A0A6G9Z944</accession>
<dbReference type="GO" id="GO:0000271">
    <property type="term" value="P:polysaccharide biosynthetic process"/>
    <property type="evidence" value="ECO:0007669"/>
    <property type="project" value="TreeGrafter"/>
</dbReference>
<dbReference type="Gene3D" id="3.90.1150.10">
    <property type="entry name" value="Aspartate Aminotransferase, domain 1"/>
    <property type="match status" value="1"/>
</dbReference>
<dbReference type="PANTHER" id="PTHR30244:SF34">
    <property type="entry name" value="DTDP-4-AMINO-4,6-DIDEOXYGALACTOSE TRANSAMINASE"/>
    <property type="match status" value="1"/>
</dbReference>
<dbReference type="InterPro" id="IPR000653">
    <property type="entry name" value="DegT/StrS_aminotransferase"/>
</dbReference>
<feature type="active site" description="Proton acceptor" evidence="2">
    <location>
        <position position="212"/>
    </location>
</feature>
<reference evidence="5 6" key="1">
    <citation type="journal article" date="2019" name="ACS Chem. Biol.">
        <title>Identification and Mobilization of a Cryptic Antibiotic Biosynthesis Gene Locus from a Human-Pathogenic Nocardia Isolate.</title>
        <authorList>
            <person name="Herisse M."/>
            <person name="Ishida K."/>
            <person name="Porter J.L."/>
            <person name="Howden B."/>
            <person name="Hertweck C."/>
            <person name="Stinear T.P."/>
            <person name="Pidot S.J."/>
        </authorList>
    </citation>
    <scope>NUCLEOTIDE SEQUENCE [LARGE SCALE GENOMIC DNA]</scope>
    <source>
        <strain evidence="5 6">AUSMDU00012715</strain>
    </source>
</reference>
<dbReference type="AlphaFoldDB" id="A0A6G9Z944"/>
<proteinExistence type="inferred from homology"/>
<keyword evidence="3 4" id="KW-0663">Pyridoxal phosphate</keyword>
<evidence type="ECO:0000256" key="1">
    <source>
        <dbReference type="ARBA" id="ARBA00001933"/>
    </source>
</evidence>
<evidence type="ECO:0000313" key="5">
    <source>
        <dbReference type="EMBL" id="QIS21940.1"/>
    </source>
</evidence>
<dbReference type="Proteomes" id="UP000500953">
    <property type="component" value="Chromosome"/>
</dbReference>
<evidence type="ECO:0000256" key="4">
    <source>
        <dbReference type="RuleBase" id="RU004508"/>
    </source>
</evidence>
<dbReference type="InterPro" id="IPR015424">
    <property type="entry name" value="PyrdxlP-dep_Trfase"/>
</dbReference>
<keyword evidence="5" id="KW-0808">Transferase</keyword>
<dbReference type="GO" id="GO:0030170">
    <property type="term" value="F:pyridoxal phosphate binding"/>
    <property type="evidence" value="ECO:0007669"/>
    <property type="project" value="TreeGrafter"/>
</dbReference>
<dbReference type="PANTHER" id="PTHR30244">
    <property type="entry name" value="TRANSAMINASE"/>
    <property type="match status" value="1"/>
</dbReference>
<organism evidence="5 6">
    <name type="scientific">Nocardia terpenica</name>
    <dbReference type="NCBI Taxonomy" id="455432"/>
    <lineage>
        <taxon>Bacteria</taxon>
        <taxon>Bacillati</taxon>
        <taxon>Actinomycetota</taxon>
        <taxon>Actinomycetes</taxon>
        <taxon>Mycobacteriales</taxon>
        <taxon>Nocardiaceae</taxon>
        <taxon>Nocardia</taxon>
    </lineage>
</organism>
<dbReference type="GO" id="GO:0008483">
    <property type="term" value="F:transaminase activity"/>
    <property type="evidence" value="ECO:0007669"/>
    <property type="project" value="UniProtKB-KW"/>
</dbReference>
<protein>
    <submittedName>
        <fullName evidence="5">Aminotransferase class I/II-fold pyridoxal phosphate-dependent enzyme</fullName>
    </submittedName>
</protein>
<evidence type="ECO:0000313" key="6">
    <source>
        <dbReference type="Proteomes" id="UP000500953"/>
    </source>
</evidence>
<dbReference type="SUPFAM" id="SSF53383">
    <property type="entry name" value="PLP-dependent transferases"/>
    <property type="match status" value="1"/>
</dbReference>
<dbReference type="PIRSF" id="PIRSF000390">
    <property type="entry name" value="PLP_StrS"/>
    <property type="match status" value="1"/>
</dbReference>
<dbReference type="Pfam" id="PF01041">
    <property type="entry name" value="DegT_DnrJ_EryC1"/>
    <property type="match status" value="1"/>
</dbReference>
<gene>
    <name evidence="5" type="ORF">F6W96_30005</name>
</gene>
<feature type="modified residue" description="N6-(pyridoxal phosphate)lysine" evidence="3">
    <location>
        <position position="212"/>
    </location>
</feature>
<dbReference type="InterPro" id="IPR015422">
    <property type="entry name" value="PyrdxlP-dep_Trfase_small"/>
</dbReference>
<evidence type="ECO:0000256" key="3">
    <source>
        <dbReference type="PIRSR" id="PIRSR000390-2"/>
    </source>
</evidence>
<sequence>MATDYSGSVAEVSCLLRVNSVDGGAAVGGYQGSVPWSRPSLGEDEIASAVAVLRSGWTASGPKTAEFEDAFRELAGAPYALAVESATAGLHLVLAALGVGPGDEVITPSLTWPATANVAELLGARAVFADVLPGTLLLDPAEVRRLVTDRTKAVFVVHYAGAPADLARLRTITAEHGITLVHDAAHALGTWYGDEFVGAGTDPAVFSFHPVKNITTAEGGMVTLGDGALAERIRLLRYHGLTQSSWARHGGAGGSRYEVLCPGWKYVMSDLNAAIGLVQLGKLDTFNARRTALAHRYSHLLADLTPIHLPEVPPYPHRHAWHLYAIRLDLTALAIDRDEFATALADSGIGAGIHFTPVHMHRYYREREPHLRRLPVTEAAGQTELSLPLYPDMTEAQQDRVVAAVRTVAERHSSSFRVR</sequence>
<comment type="cofactor">
    <cofactor evidence="1">
        <name>pyridoxal 5'-phosphate</name>
        <dbReference type="ChEBI" id="CHEBI:597326"/>
    </cofactor>
</comment>
<dbReference type="CDD" id="cd00616">
    <property type="entry name" value="AHBA_syn"/>
    <property type="match status" value="1"/>
</dbReference>
<evidence type="ECO:0000256" key="2">
    <source>
        <dbReference type="PIRSR" id="PIRSR000390-1"/>
    </source>
</evidence>
<dbReference type="InterPro" id="IPR015421">
    <property type="entry name" value="PyrdxlP-dep_Trfase_major"/>
</dbReference>
<dbReference type="Gene3D" id="3.40.640.10">
    <property type="entry name" value="Type I PLP-dependent aspartate aminotransferase-like (Major domain)"/>
    <property type="match status" value="1"/>
</dbReference>
<comment type="similarity">
    <text evidence="4">Belongs to the DegT/DnrJ/EryC1 family.</text>
</comment>
<dbReference type="EMBL" id="CP046173">
    <property type="protein sequence ID" value="QIS21940.1"/>
    <property type="molecule type" value="Genomic_DNA"/>
</dbReference>
<name>A0A6G9Z944_9NOCA</name>